<dbReference type="AlphaFoldDB" id="A0A4C1XTS9"/>
<proteinExistence type="predicted"/>
<evidence type="ECO:0000256" key="1">
    <source>
        <dbReference type="SAM" id="MobiDB-lite"/>
    </source>
</evidence>
<organism evidence="2 3">
    <name type="scientific">Eumeta variegata</name>
    <name type="common">Bagworm moth</name>
    <name type="synonym">Eumeta japonica</name>
    <dbReference type="NCBI Taxonomy" id="151549"/>
    <lineage>
        <taxon>Eukaryota</taxon>
        <taxon>Metazoa</taxon>
        <taxon>Ecdysozoa</taxon>
        <taxon>Arthropoda</taxon>
        <taxon>Hexapoda</taxon>
        <taxon>Insecta</taxon>
        <taxon>Pterygota</taxon>
        <taxon>Neoptera</taxon>
        <taxon>Endopterygota</taxon>
        <taxon>Lepidoptera</taxon>
        <taxon>Glossata</taxon>
        <taxon>Ditrysia</taxon>
        <taxon>Tineoidea</taxon>
        <taxon>Psychidae</taxon>
        <taxon>Oiketicinae</taxon>
        <taxon>Eumeta</taxon>
    </lineage>
</organism>
<dbReference type="EMBL" id="BGZK01000956">
    <property type="protein sequence ID" value="GBP66453.1"/>
    <property type="molecule type" value="Genomic_DNA"/>
</dbReference>
<keyword evidence="3" id="KW-1185">Reference proteome</keyword>
<evidence type="ECO:0000313" key="2">
    <source>
        <dbReference type="EMBL" id="GBP66453.1"/>
    </source>
</evidence>
<sequence length="88" mass="9886">MDGMLEWAKRTEEGEGEENTVSRIDLESESDSAVGIENNTECELTAKSELKEQDQIGVHDSKVTRYRKWGNVLCSRGRSRGPEPIANM</sequence>
<feature type="region of interest" description="Disordered" evidence="1">
    <location>
        <begin position="1"/>
        <end position="35"/>
    </location>
</feature>
<accession>A0A4C1XTS9</accession>
<evidence type="ECO:0000313" key="3">
    <source>
        <dbReference type="Proteomes" id="UP000299102"/>
    </source>
</evidence>
<name>A0A4C1XTS9_EUMVA</name>
<protein>
    <submittedName>
        <fullName evidence="2">Uncharacterized protein</fullName>
    </submittedName>
</protein>
<comment type="caution">
    <text evidence="2">The sequence shown here is derived from an EMBL/GenBank/DDBJ whole genome shotgun (WGS) entry which is preliminary data.</text>
</comment>
<dbReference type="Proteomes" id="UP000299102">
    <property type="component" value="Unassembled WGS sequence"/>
</dbReference>
<gene>
    <name evidence="2" type="ORF">EVAR_88787_1</name>
</gene>
<reference evidence="2 3" key="1">
    <citation type="journal article" date="2019" name="Commun. Biol.">
        <title>The bagworm genome reveals a unique fibroin gene that provides high tensile strength.</title>
        <authorList>
            <person name="Kono N."/>
            <person name="Nakamura H."/>
            <person name="Ohtoshi R."/>
            <person name="Tomita M."/>
            <person name="Numata K."/>
            <person name="Arakawa K."/>
        </authorList>
    </citation>
    <scope>NUCLEOTIDE SEQUENCE [LARGE SCALE GENOMIC DNA]</scope>
</reference>